<feature type="domain" description="F-box" evidence="1">
    <location>
        <begin position="1"/>
        <end position="47"/>
    </location>
</feature>
<dbReference type="Pfam" id="PF00646">
    <property type="entry name" value="F-box"/>
    <property type="match status" value="1"/>
</dbReference>
<keyword evidence="3" id="KW-1185">Reference proteome</keyword>
<dbReference type="EMBL" id="JANBVN010000096">
    <property type="protein sequence ID" value="KAJ9144784.1"/>
    <property type="molecule type" value="Genomic_DNA"/>
</dbReference>
<organism evidence="2 3">
    <name type="scientific">Coniochaeta hoffmannii</name>
    <dbReference type="NCBI Taxonomy" id="91930"/>
    <lineage>
        <taxon>Eukaryota</taxon>
        <taxon>Fungi</taxon>
        <taxon>Dikarya</taxon>
        <taxon>Ascomycota</taxon>
        <taxon>Pezizomycotina</taxon>
        <taxon>Sordariomycetes</taxon>
        <taxon>Sordariomycetidae</taxon>
        <taxon>Coniochaetales</taxon>
        <taxon>Coniochaetaceae</taxon>
        <taxon>Coniochaeta</taxon>
    </lineage>
</organism>
<evidence type="ECO:0000259" key="1">
    <source>
        <dbReference type="PROSITE" id="PS50181"/>
    </source>
</evidence>
<comment type="caution">
    <text evidence="2">The sequence shown here is derived from an EMBL/GenBank/DDBJ whole genome shotgun (WGS) entry which is preliminary data.</text>
</comment>
<sequence>MNSLPVELLRLIFEYCDPATVAQLRLVSSNLATIGYDYLIPPHFSSVEWRDDVTRLHSISTHGQLRSSIESITFNFAKVDECSAQDTAFFQHWLQEPEERDEILQDAWTRHAESEKRGCRVPPLSSRGSMLEEAFKNLPKLKALEITYSKCPYDIEVLKNAFQVRHCRKTDRAQACQNINVVVSAIRHASLSSLVIDQLPLEIFKMPDHRKHWFDCARSFASLSRLDLVIDPPSSNFLPQARFRAVNGLGHVLQLSPNLTRLSLGFHSYPNAAAKFALRFEDLLGDFTFEKLTDLKLEGISCSEHDLRSFLIRHAATLERLRLGGRGLAVPYEMSIGGVHLFEGTWRSFFTSLQGKLPRLERFHMEGDCEAGEIRTRSREVYKFHAVTDDNWETPRATRPPPRKTIDCLELERYLLHGGEYPKLAVPE</sequence>
<dbReference type="InterPro" id="IPR032675">
    <property type="entry name" value="LRR_dom_sf"/>
</dbReference>
<name>A0AA38RRS3_9PEZI</name>
<dbReference type="InterPro" id="IPR036047">
    <property type="entry name" value="F-box-like_dom_sf"/>
</dbReference>
<proteinExistence type="predicted"/>
<accession>A0AA38RRS3</accession>
<dbReference type="SUPFAM" id="SSF81383">
    <property type="entry name" value="F-box domain"/>
    <property type="match status" value="1"/>
</dbReference>
<dbReference type="SUPFAM" id="SSF52047">
    <property type="entry name" value="RNI-like"/>
    <property type="match status" value="1"/>
</dbReference>
<evidence type="ECO:0000313" key="3">
    <source>
        <dbReference type="Proteomes" id="UP001174691"/>
    </source>
</evidence>
<protein>
    <recommendedName>
        <fullName evidence="1">F-box domain-containing protein</fullName>
    </recommendedName>
</protein>
<reference evidence="2" key="1">
    <citation type="submission" date="2022-07" db="EMBL/GenBank/DDBJ databases">
        <title>Fungi with potential for degradation of polypropylene.</title>
        <authorList>
            <person name="Gostincar C."/>
        </authorList>
    </citation>
    <scope>NUCLEOTIDE SEQUENCE</scope>
    <source>
        <strain evidence="2">EXF-13287</strain>
    </source>
</reference>
<dbReference type="AlphaFoldDB" id="A0AA38RRS3"/>
<evidence type="ECO:0000313" key="2">
    <source>
        <dbReference type="EMBL" id="KAJ9144784.1"/>
    </source>
</evidence>
<dbReference type="CDD" id="cd09917">
    <property type="entry name" value="F-box_SF"/>
    <property type="match status" value="1"/>
</dbReference>
<dbReference type="Gene3D" id="3.80.10.10">
    <property type="entry name" value="Ribonuclease Inhibitor"/>
    <property type="match status" value="1"/>
</dbReference>
<dbReference type="InterPro" id="IPR001810">
    <property type="entry name" value="F-box_dom"/>
</dbReference>
<dbReference type="PROSITE" id="PS50181">
    <property type="entry name" value="FBOX"/>
    <property type="match status" value="1"/>
</dbReference>
<gene>
    <name evidence="2" type="ORF">NKR19_g6326</name>
</gene>
<dbReference type="Proteomes" id="UP001174691">
    <property type="component" value="Unassembled WGS sequence"/>
</dbReference>